<dbReference type="HOGENOM" id="CLU_001715_1_2_9"/>
<keyword evidence="7 13" id="KW-0808">Transferase</keyword>
<dbReference type="SMART" id="SM00072">
    <property type="entry name" value="GuKc"/>
    <property type="match status" value="1"/>
</dbReference>
<keyword evidence="8 13" id="KW-0547">Nucleotide-binding</keyword>
<dbReference type="eggNOG" id="COG0194">
    <property type="taxonomic scope" value="Bacteria"/>
</dbReference>
<evidence type="ECO:0000256" key="7">
    <source>
        <dbReference type="ARBA" id="ARBA00022679"/>
    </source>
</evidence>
<dbReference type="RefSeq" id="WP_006716581.1">
    <property type="nucleotide sequence ID" value="NZ_CP007032.1"/>
</dbReference>
<dbReference type="OrthoDB" id="9808150at2"/>
<proteinExistence type="inferred from homology"/>
<evidence type="ECO:0000256" key="11">
    <source>
        <dbReference type="ARBA" id="ARBA00030128"/>
    </source>
</evidence>
<dbReference type="InterPro" id="IPR017665">
    <property type="entry name" value="Guanylate_kinase"/>
</dbReference>
<dbReference type="HAMAP" id="MF_00328">
    <property type="entry name" value="Guanylate_kinase"/>
    <property type="match status" value="1"/>
</dbReference>
<dbReference type="EC" id="2.7.4.8" evidence="4 13"/>
<dbReference type="InterPro" id="IPR027417">
    <property type="entry name" value="P-loop_NTPase"/>
</dbReference>
<dbReference type="NCBIfam" id="TIGR03263">
    <property type="entry name" value="guanyl_kin"/>
    <property type="match status" value="1"/>
</dbReference>
<gene>
    <name evidence="13" type="primary">gmk</name>
    <name evidence="15" type="ORF">DESME_12020</name>
</gene>
<dbReference type="InterPro" id="IPR008145">
    <property type="entry name" value="GK/Ca_channel_bsu"/>
</dbReference>
<comment type="subcellular location">
    <subcellularLocation>
        <location evidence="2 13">Cytoplasm</location>
    </subcellularLocation>
</comment>
<feature type="binding site" evidence="13">
    <location>
        <begin position="13"/>
        <end position="20"/>
    </location>
    <ligand>
        <name>ATP</name>
        <dbReference type="ChEBI" id="CHEBI:30616"/>
    </ligand>
</feature>
<dbReference type="SUPFAM" id="SSF52540">
    <property type="entry name" value="P-loop containing nucleoside triphosphate hydrolases"/>
    <property type="match status" value="1"/>
</dbReference>
<dbReference type="InterPro" id="IPR008144">
    <property type="entry name" value="Guanylate_kin-like_dom"/>
</dbReference>
<dbReference type="PROSITE" id="PS00856">
    <property type="entry name" value="GUANYLATE_KINASE_1"/>
    <property type="match status" value="1"/>
</dbReference>
<dbReference type="GO" id="GO:0004385">
    <property type="term" value="F:GMP kinase activity"/>
    <property type="evidence" value="ECO:0007669"/>
    <property type="project" value="UniProtKB-UniRule"/>
</dbReference>
<dbReference type="FunFam" id="3.30.63.10:FF:000002">
    <property type="entry name" value="Guanylate kinase 1"/>
    <property type="match status" value="1"/>
</dbReference>
<dbReference type="AlphaFoldDB" id="W0EA99"/>
<evidence type="ECO:0000256" key="6">
    <source>
        <dbReference type="ARBA" id="ARBA00022490"/>
    </source>
</evidence>
<dbReference type="PANTHER" id="PTHR23117:SF13">
    <property type="entry name" value="GUANYLATE KINASE"/>
    <property type="match status" value="1"/>
</dbReference>
<dbReference type="GO" id="GO:0005524">
    <property type="term" value="F:ATP binding"/>
    <property type="evidence" value="ECO:0007669"/>
    <property type="project" value="UniProtKB-UniRule"/>
</dbReference>
<evidence type="ECO:0000259" key="14">
    <source>
        <dbReference type="PROSITE" id="PS50052"/>
    </source>
</evidence>
<evidence type="ECO:0000256" key="9">
    <source>
        <dbReference type="ARBA" id="ARBA00022777"/>
    </source>
</evidence>
<accession>W0EA99</accession>
<dbReference type="Proteomes" id="UP000010847">
    <property type="component" value="Chromosome"/>
</dbReference>
<dbReference type="Gene3D" id="3.30.63.10">
    <property type="entry name" value="Guanylate Kinase phosphate binding domain"/>
    <property type="match status" value="1"/>
</dbReference>
<comment type="catalytic activity">
    <reaction evidence="12 13">
        <text>GMP + ATP = GDP + ADP</text>
        <dbReference type="Rhea" id="RHEA:20780"/>
        <dbReference type="ChEBI" id="CHEBI:30616"/>
        <dbReference type="ChEBI" id="CHEBI:58115"/>
        <dbReference type="ChEBI" id="CHEBI:58189"/>
        <dbReference type="ChEBI" id="CHEBI:456216"/>
        <dbReference type="EC" id="2.7.4.8"/>
    </reaction>
</comment>
<dbReference type="PROSITE" id="PS50052">
    <property type="entry name" value="GUANYLATE_KINASE_2"/>
    <property type="match status" value="1"/>
</dbReference>
<evidence type="ECO:0000256" key="10">
    <source>
        <dbReference type="ARBA" id="ARBA00022840"/>
    </source>
</evidence>
<evidence type="ECO:0000256" key="5">
    <source>
        <dbReference type="ARBA" id="ARBA00016296"/>
    </source>
</evidence>
<evidence type="ECO:0000313" key="15">
    <source>
        <dbReference type="EMBL" id="AHF07657.1"/>
    </source>
</evidence>
<evidence type="ECO:0000313" key="16">
    <source>
        <dbReference type="Proteomes" id="UP000010847"/>
    </source>
</evidence>
<protein>
    <recommendedName>
        <fullName evidence="5 13">Guanylate kinase</fullName>
        <ecNumber evidence="4 13">2.7.4.8</ecNumber>
    </recommendedName>
    <alternativeName>
        <fullName evidence="11 13">GMP kinase</fullName>
    </alternativeName>
</protein>
<keyword evidence="16" id="KW-1185">Reference proteome</keyword>
<dbReference type="PANTHER" id="PTHR23117">
    <property type="entry name" value="GUANYLATE KINASE-RELATED"/>
    <property type="match status" value="1"/>
</dbReference>
<evidence type="ECO:0000256" key="3">
    <source>
        <dbReference type="ARBA" id="ARBA00005790"/>
    </source>
</evidence>
<dbReference type="STRING" id="871968.DESME_12020"/>
<sequence length="200" mass="22818">MEKSNGLLIVLSGPSGAGKGTICHELLRQLPDVKYSVSATTRNPRPSEVDGVDYFFRTREEFQSMIQNDELLEWAEFCENYYGTPQFAVEQSLQAGIDVILEIEIQGALQIKKRFPHGVFVFVVPPSLSVLSERIHKRGTESEDVIRKRLETATRELSYVTEYDYVIVNDELDKAVDKLKNILVAEKCRVKRKPYDFQGV</sequence>
<evidence type="ECO:0000256" key="13">
    <source>
        <dbReference type="HAMAP-Rule" id="MF_00328"/>
    </source>
</evidence>
<evidence type="ECO:0000256" key="2">
    <source>
        <dbReference type="ARBA" id="ARBA00004496"/>
    </source>
</evidence>
<keyword evidence="9 13" id="KW-0418">Kinase</keyword>
<keyword evidence="10 13" id="KW-0067">ATP-binding</keyword>
<comment type="similarity">
    <text evidence="3 13">Belongs to the guanylate kinase family.</text>
</comment>
<evidence type="ECO:0000256" key="1">
    <source>
        <dbReference type="ARBA" id="ARBA00003531"/>
    </source>
</evidence>
<evidence type="ECO:0000256" key="4">
    <source>
        <dbReference type="ARBA" id="ARBA00012961"/>
    </source>
</evidence>
<name>W0EA99_9FIRM</name>
<dbReference type="FunFam" id="3.40.50.300:FF:000855">
    <property type="entry name" value="Guanylate kinase"/>
    <property type="match status" value="1"/>
</dbReference>
<comment type="function">
    <text evidence="1 13">Essential for recycling GMP and indirectly, cGMP.</text>
</comment>
<reference evidence="15 16" key="1">
    <citation type="submission" date="2013-12" db="EMBL/GenBank/DDBJ databases">
        <authorList>
            <consortium name="DOE Joint Genome Institute"/>
            <person name="Smidt H."/>
            <person name="Huntemann M."/>
            <person name="Han J."/>
            <person name="Chen A."/>
            <person name="Kyrpides N."/>
            <person name="Mavromatis K."/>
            <person name="Markowitz V."/>
            <person name="Palaniappan K."/>
            <person name="Ivanova N."/>
            <person name="Schaumberg A."/>
            <person name="Pati A."/>
            <person name="Liolios K."/>
            <person name="Nordberg H.P."/>
            <person name="Cantor M.N."/>
            <person name="Hua S.X."/>
            <person name="Woyke T."/>
        </authorList>
    </citation>
    <scope>NUCLEOTIDE SEQUENCE [LARGE SCALE GENOMIC DNA]</scope>
    <source>
        <strain evidence="16">DSM 15288</strain>
    </source>
</reference>
<dbReference type="CDD" id="cd00071">
    <property type="entry name" value="GMPK"/>
    <property type="match status" value="1"/>
</dbReference>
<keyword evidence="6 13" id="KW-0963">Cytoplasm</keyword>
<organism evidence="15 16">
    <name type="scientific">Desulfitobacterium metallireducens DSM 15288</name>
    <dbReference type="NCBI Taxonomy" id="871968"/>
    <lineage>
        <taxon>Bacteria</taxon>
        <taxon>Bacillati</taxon>
        <taxon>Bacillota</taxon>
        <taxon>Clostridia</taxon>
        <taxon>Eubacteriales</taxon>
        <taxon>Desulfitobacteriaceae</taxon>
        <taxon>Desulfitobacterium</taxon>
    </lineage>
</organism>
<feature type="domain" description="Guanylate kinase-like" evidence="14">
    <location>
        <begin position="6"/>
        <end position="184"/>
    </location>
</feature>
<evidence type="ECO:0000256" key="12">
    <source>
        <dbReference type="ARBA" id="ARBA00048594"/>
    </source>
</evidence>
<dbReference type="GO" id="GO:0005829">
    <property type="term" value="C:cytosol"/>
    <property type="evidence" value="ECO:0007669"/>
    <property type="project" value="TreeGrafter"/>
</dbReference>
<dbReference type="KEGG" id="dmt:DESME_12020"/>
<dbReference type="InterPro" id="IPR020590">
    <property type="entry name" value="Guanylate_kinase_CS"/>
</dbReference>
<evidence type="ECO:0000256" key="8">
    <source>
        <dbReference type="ARBA" id="ARBA00022741"/>
    </source>
</evidence>
<dbReference type="EMBL" id="CP007032">
    <property type="protein sequence ID" value="AHF07657.1"/>
    <property type="molecule type" value="Genomic_DNA"/>
</dbReference>
<dbReference type="Gene3D" id="3.40.50.300">
    <property type="entry name" value="P-loop containing nucleotide triphosphate hydrolases"/>
    <property type="match status" value="1"/>
</dbReference>
<dbReference type="Pfam" id="PF00625">
    <property type="entry name" value="Guanylate_kin"/>
    <property type="match status" value="1"/>
</dbReference>